<evidence type="ECO:0000256" key="2">
    <source>
        <dbReference type="ARBA" id="ARBA00005801"/>
    </source>
</evidence>
<feature type="transmembrane region" description="Helical" evidence="10">
    <location>
        <begin position="6"/>
        <end position="28"/>
    </location>
</feature>
<evidence type="ECO:0000256" key="9">
    <source>
        <dbReference type="RuleBase" id="RU003794"/>
    </source>
</evidence>
<keyword evidence="5 9" id="KW-0812">Transmembrane</keyword>
<dbReference type="PANTHER" id="PTHR30487:SF0">
    <property type="entry name" value="PREPILIN LEADER PEPTIDASE_N-METHYLTRANSFERASE-RELATED"/>
    <property type="match status" value="1"/>
</dbReference>
<evidence type="ECO:0000256" key="7">
    <source>
        <dbReference type="ARBA" id="ARBA00023136"/>
    </source>
</evidence>
<evidence type="ECO:0000256" key="6">
    <source>
        <dbReference type="ARBA" id="ARBA00022989"/>
    </source>
</evidence>
<evidence type="ECO:0000313" key="14">
    <source>
        <dbReference type="Proteomes" id="UP001209681"/>
    </source>
</evidence>
<evidence type="ECO:0000256" key="4">
    <source>
        <dbReference type="ARBA" id="ARBA00022519"/>
    </source>
</evidence>
<comment type="catalytic activity">
    <reaction evidence="9">
        <text>Typically cleaves a -Gly-|-Phe- bond to release an N-terminal, basic peptide of 5-8 residues from type IV prepilin, and then N-methylates the new N-terminal amino group, the methyl donor being S-adenosyl-L-methionine.</text>
        <dbReference type="EC" id="3.4.23.43"/>
    </reaction>
</comment>
<dbReference type="EC" id="2.1.1.-" evidence="9"/>
<keyword evidence="9" id="KW-0645">Protease</keyword>
<dbReference type="InterPro" id="IPR000045">
    <property type="entry name" value="Prepilin_IV_endopep_pep"/>
</dbReference>
<evidence type="ECO:0000259" key="11">
    <source>
        <dbReference type="Pfam" id="PF01478"/>
    </source>
</evidence>
<dbReference type="InterPro" id="IPR050882">
    <property type="entry name" value="Prepilin_peptidase/N-MTase"/>
</dbReference>
<organism evidence="13 14">
    <name type="scientific">Desulfobotulus pelophilus</name>
    <dbReference type="NCBI Taxonomy" id="2823377"/>
    <lineage>
        <taxon>Bacteria</taxon>
        <taxon>Pseudomonadati</taxon>
        <taxon>Thermodesulfobacteriota</taxon>
        <taxon>Desulfobacteria</taxon>
        <taxon>Desulfobacterales</taxon>
        <taxon>Desulfobacteraceae</taxon>
        <taxon>Desulfobotulus</taxon>
    </lineage>
</organism>
<keyword evidence="14" id="KW-1185">Reference proteome</keyword>
<name>A0ABT3N9H7_9BACT</name>
<feature type="transmembrane region" description="Helical" evidence="10">
    <location>
        <begin position="99"/>
        <end position="118"/>
    </location>
</feature>
<feature type="transmembrane region" description="Helical" evidence="10">
    <location>
        <begin position="223"/>
        <end position="241"/>
    </location>
</feature>
<dbReference type="Gene3D" id="1.20.120.1220">
    <property type="match status" value="1"/>
</dbReference>
<keyword evidence="9" id="KW-0808">Transferase</keyword>
<evidence type="ECO:0000256" key="5">
    <source>
        <dbReference type="ARBA" id="ARBA00022692"/>
    </source>
</evidence>
<keyword evidence="6 10" id="KW-1133">Transmembrane helix</keyword>
<feature type="domain" description="Prepilin type IV endopeptidase peptidase" evidence="11">
    <location>
        <begin position="103"/>
        <end position="211"/>
    </location>
</feature>
<dbReference type="Pfam" id="PF06750">
    <property type="entry name" value="A24_N_bact"/>
    <property type="match status" value="1"/>
</dbReference>
<comment type="subcellular location">
    <subcellularLocation>
        <location evidence="1">Cell inner membrane</location>
        <topology evidence="1">Multi-pass membrane protein</topology>
    </subcellularLocation>
    <subcellularLocation>
        <location evidence="9">Cell membrane</location>
        <topology evidence="9">Multi-pass membrane protein</topology>
    </subcellularLocation>
</comment>
<keyword evidence="7 10" id="KW-0472">Membrane</keyword>
<dbReference type="InterPro" id="IPR010627">
    <property type="entry name" value="Prepilin_pept_A24_N"/>
</dbReference>
<comment type="function">
    <text evidence="9">Plays an essential role in type IV pili and type II pseudopili formation by proteolytically removing the leader sequence from substrate proteins and subsequently monomethylating the alpha-amino group of the newly exposed N-terminal phenylalanine.</text>
</comment>
<evidence type="ECO:0000256" key="10">
    <source>
        <dbReference type="SAM" id="Phobius"/>
    </source>
</evidence>
<keyword evidence="9" id="KW-0378">Hydrolase</keyword>
<dbReference type="RefSeq" id="WP_265425033.1">
    <property type="nucleotide sequence ID" value="NZ_JAPFPW010000009.1"/>
</dbReference>
<dbReference type="Proteomes" id="UP001209681">
    <property type="component" value="Unassembled WGS sequence"/>
</dbReference>
<evidence type="ECO:0000259" key="12">
    <source>
        <dbReference type="Pfam" id="PF06750"/>
    </source>
</evidence>
<evidence type="ECO:0000313" key="13">
    <source>
        <dbReference type="EMBL" id="MCW7754113.1"/>
    </source>
</evidence>
<dbReference type="InterPro" id="IPR014032">
    <property type="entry name" value="Peptidase_A24A_bac"/>
</dbReference>
<feature type="transmembrane region" description="Helical" evidence="10">
    <location>
        <begin position="182"/>
        <end position="203"/>
    </location>
</feature>
<dbReference type="Pfam" id="PF01478">
    <property type="entry name" value="Peptidase_A24"/>
    <property type="match status" value="1"/>
</dbReference>
<reference evidence="13 14" key="1">
    <citation type="submission" date="2022-11" db="EMBL/GenBank/DDBJ databases">
        <title>Desulfobotulus tamanensis H1 sp. nov. - anaerobic, alkaliphilic, sulphate reducing bacterium isolated from terrestrial mud volcano.</title>
        <authorList>
            <person name="Frolova A."/>
            <person name="Merkel A.Y."/>
            <person name="Slobodkin A.I."/>
        </authorList>
    </citation>
    <scope>NUCLEOTIDE SEQUENCE [LARGE SCALE GENOMIC DNA]</scope>
    <source>
        <strain evidence="13 14">H1</strain>
    </source>
</reference>
<keyword evidence="9" id="KW-0489">Methyltransferase</keyword>
<comment type="caution">
    <text evidence="13">The sequence shown here is derived from an EMBL/GenBank/DDBJ whole genome shotgun (WGS) entry which is preliminary data.</text>
</comment>
<dbReference type="PRINTS" id="PR00864">
    <property type="entry name" value="PREPILNPTASE"/>
</dbReference>
<dbReference type="PANTHER" id="PTHR30487">
    <property type="entry name" value="TYPE 4 PREPILIN-LIKE PROTEINS LEADER PEPTIDE-PROCESSING ENZYME"/>
    <property type="match status" value="1"/>
</dbReference>
<dbReference type="EMBL" id="JAPFPW010000009">
    <property type="protein sequence ID" value="MCW7754113.1"/>
    <property type="molecule type" value="Genomic_DNA"/>
</dbReference>
<keyword evidence="9" id="KW-0511">Multifunctional enzyme</keyword>
<feature type="transmembrane region" description="Helical" evidence="10">
    <location>
        <begin position="125"/>
        <end position="143"/>
    </location>
</feature>
<dbReference type="EC" id="3.4.23.43" evidence="9"/>
<evidence type="ECO:0000256" key="3">
    <source>
        <dbReference type="ARBA" id="ARBA00022475"/>
    </source>
</evidence>
<evidence type="ECO:0000256" key="8">
    <source>
        <dbReference type="RuleBase" id="RU003793"/>
    </source>
</evidence>
<feature type="transmembrane region" description="Helical" evidence="10">
    <location>
        <begin position="149"/>
        <end position="170"/>
    </location>
</feature>
<accession>A0ABT3N9H7</accession>
<evidence type="ECO:0000256" key="1">
    <source>
        <dbReference type="ARBA" id="ARBA00004429"/>
    </source>
</evidence>
<comment type="similarity">
    <text evidence="2 8">Belongs to the peptidase A24 family.</text>
</comment>
<keyword evidence="4" id="KW-0997">Cell inner membrane</keyword>
<keyword evidence="3" id="KW-1003">Cell membrane</keyword>
<proteinExistence type="inferred from homology"/>
<feature type="domain" description="Prepilin peptidase A24 N-terminal" evidence="12">
    <location>
        <begin position="10"/>
        <end position="93"/>
    </location>
</feature>
<gene>
    <name evidence="13" type="ORF">OOT00_08945</name>
</gene>
<sequence>MTFLTISAFIFGALVGSFLNVCILRIPVGLSIVHPPSRCPACERPIAFYDNVPILSWLLLRGKCRNCKEPVSPRYMLVELLTGSLAAGLMWKFGLQPAAILFFFFAAALVVITFIDIDHRIIPDVISLPGIPAGFLASGYFVIGFMDSAIGILAGGGSLLAVALGYRILTGRDGMGGGDIKLLAMIGAFIGWQGVLFTIFASSLTGTLIGLLTMIKQKEGMRLAIPFGPFLASGALLYLFFGPEIIQLYLRSLGHG</sequence>
<protein>
    <recommendedName>
        <fullName evidence="9">Prepilin leader peptidase/N-methyltransferase</fullName>
        <ecNumber evidence="9">2.1.1.-</ecNumber>
        <ecNumber evidence="9">3.4.23.43</ecNumber>
    </recommendedName>
</protein>